<evidence type="ECO:0000256" key="1">
    <source>
        <dbReference type="ARBA" id="ARBA00008520"/>
    </source>
</evidence>
<dbReference type="EMBL" id="CP151767">
    <property type="protein sequence ID" value="WZU67616.1"/>
    <property type="molecule type" value="Genomic_DNA"/>
</dbReference>
<evidence type="ECO:0000256" key="4">
    <source>
        <dbReference type="SAM" id="SignalP"/>
    </source>
</evidence>
<feature type="signal peptide" evidence="4">
    <location>
        <begin position="1"/>
        <end position="20"/>
    </location>
</feature>
<dbReference type="PANTHER" id="PTHR30061">
    <property type="entry name" value="MALTOSE-BINDING PERIPLASMIC PROTEIN"/>
    <property type="match status" value="1"/>
</dbReference>
<reference evidence="5" key="1">
    <citation type="submission" date="2024-08" db="EMBL/GenBank/DDBJ databases">
        <title>Phylogenomic analyses of a clade within the roseobacter group suggest taxonomic reassignments of species of the genera Aestuariivita, Citreicella, Loktanella, Nautella, Pelagibaca, Ruegeria, Thalassobius, Thiobacimonas and Tropicibacter, and the proposal o.</title>
        <authorList>
            <person name="Jeon C.O."/>
        </authorList>
    </citation>
    <scope>NUCLEOTIDE SEQUENCE</scope>
    <source>
        <strain evidence="5">SS1-5</strain>
    </source>
</reference>
<dbReference type="SUPFAM" id="SSF53850">
    <property type="entry name" value="Periplasmic binding protein-like II"/>
    <property type="match status" value="1"/>
</dbReference>
<evidence type="ECO:0000256" key="3">
    <source>
        <dbReference type="ARBA" id="ARBA00022729"/>
    </source>
</evidence>
<dbReference type="KEGG" id="yrh:AABB31_22350"/>
<dbReference type="Pfam" id="PF13416">
    <property type="entry name" value="SBP_bac_8"/>
    <property type="match status" value="1"/>
</dbReference>
<sequence length="420" mass="44572">MKLTPTIAGALVASTGLVSAAAAQTELSMWYHGAGGEVEGAIIRQIVDDFNASQSDYAVTLESFPQESYNDSIVAAALAGNLPDIIDVDGPVMPNWAWAGYMQPLSIDESLIEDFLPGTKGVWDGQLYSIGLWDAAVALYARQSTLDALGLRTPTLEEPWSGDEFMAALDAAKASDACEYALDLGMAWTGEWYPYAFSPFLQSFGGDIVDRSTYQTAEGALNGDEALAFGDWWQSLFTERYAEGTSQDPASRDTGFIDGKYCFSWNGNWAAVATLDGGVDDVQFLPAPDFGGGNTIGAASWQFGVSATSDAPEGANAFIEFALQDKYLAAFTDGIGLIPSTPSAAAMTETYKEGGPLNVFFELSNQQALVRPVSPGYVVAAKVFEKALADIANGADVADTLDAAVDEINTDIERNGGYGH</sequence>
<evidence type="ECO:0000256" key="2">
    <source>
        <dbReference type="ARBA" id="ARBA00022448"/>
    </source>
</evidence>
<feature type="chain" id="PRO_5042919686" evidence="4">
    <location>
        <begin position="21"/>
        <end position="420"/>
    </location>
</feature>
<keyword evidence="6" id="KW-1185">Reference proteome</keyword>
<keyword evidence="2" id="KW-0813">Transport</keyword>
<dbReference type="AlphaFoldDB" id="A0AAN0MGC0"/>
<protein>
    <submittedName>
        <fullName evidence="5">ABC transporter substrate-binding protein</fullName>
    </submittedName>
</protein>
<comment type="similarity">
    <text evidence="1">Belongs to the bacterial solute-binding protein 1 family.</text>
</comment>
<dbReference type="GO" id="GO:0042956">
    <property type="term" value="P:maltodextrin transmembrane transport"/>
    <property type="evidence" value="ECO:0007669"/>
    <property type="project" value="TreeGrafter"/>
</dbReference>
<proteinExistence type="inferred from homology"/>
<evidence type="ECO:0000313" key="6">
    <source>
        <dbReference type="Proteomes" id="UP001470809"/>
    </source>
</evidence>
<accession>A0AAN0MGC0</accession>
<gene>
    <name evidence="5" type="ORF">AABB31_22350</name>
</gene>
<dbReference type="Gene3D" id="3.40.190.10">
    <property type="entry name" value="Periplasmic binding protein-like II"/>
    <property type="match status" value="1"/>
</dbReference>
<dbReference type="Proteomes" id="UP001470809">
    <property type="component" value="Chromosome"/>
</dbReference>
<name>A0AAN0MGC0_9RHOB</name>
<evidence type="ECO:0000313" key="5">
    <source>
        <dbReference type="EMBL" id="WZU67616.1"/>
    </source>
</evidence>
<keyword evidence="3 4" id="KW-0732">Signal</keyword>
<dbReference type="RefSeq" id="WP_342076926.1">
    <property type="nucleotide sequence ID" value="NZ_CP151767.2"/>
</dbReference>
<dbReference type="GO" id="GO:1901982">
    <property type="term" value="F:maltose binding"/>
    <property type="evidence" value="ECO:0007669"/>
    <property type="project" value="TreeGrafter"/>
</dbReference>
<dbReference type="InterPro" id="IPR006059">
    <property type="entry name" value="SBP"/>
</dbReference>
<dbReference type="PANTHER" id="PTHR30061:SF50">
    <property type="entry name" value="MALTOSE_MALTODEXTRIN-BINDING PERIPLASMIC PROTEIN"/>
    <property type="match status" value="1"/>
</dbReference>
<dbReference type="GO" id="GO:0055052">
    <property type="term" value="C:ATP-binding cassette (ABC) transporter complex, substrate-binding subunit-containing"/>
    <property type="evidence" value="ECO:0007669"/>
    <property type="project" value="TreeGrafter"/>
</dbReference>
<dbReference type="GO" id="GO:0015768">
    <property type="term" value="P:maltose transport"/>
    <property type="evidence" value="ECO:0007669"/>
    <property type="project" value="TreeGrafter"/>
</dbReference>
<organism evidence="5 6">
    <name type="scientific">Yoonia rhodophyticola</name>
    <dbReference type="NCBI Taxonomy" id="3137370"/>
    <lineage>
        <taxon>Bacteria</taxon>
        <taxon>Pseudomonadati</taxon>
        <taxon>Pseudomonadota</taxon>
        <taxon>Alphaproteobacteria</taxon>
        <taxon>Rhodobacterales</taxon>
        <taxon>Paracoccaceae</taxon>
        <taxon>Yoonia</taxon>
    </lineage>
</organism>